<evidence type="ECO:0000256" key="5">
    <source>
        <dbReference type="ARBA" id="ARBA00037900"/>
    </source>
</evidence>
<dbReference type="OrthoDB" id="9796485at2"/>
<dbReference type="PANTHER" id="PTHR11080">
    <property type="entry name" value="PYRAZINAMIDASE/NICOTINAMIDASE"/>
    <property type="match status" value="1"/>
</dbReference>
<evidence type="ECO:0000256" key="7">
    <source>
        <dbReference type="ARBA" id="ARBA00043224"/>
    </source>
</evidence>
<evidence type="ECO:0000313" key="9">
    <source>
        <dbReference type="EMBL" id="SET79624.1"/>
    </source>
</evidence>
<evidence type="ECO:0000256" key="1">
    <source>
        <dbReference type="ARBA" id="ARBA00006336"/>
    </source>
</evidence>
<keyword evidence="4" id="KW-0378">Hydrolase</keyword>
<dbReference type="InterPro" id="IPR036380">
    <property type="entry name" value="Isochorismatase-like_sf"/>
</dbReference>
<sequence>MKRLLIVIDYQNDFVSGSLGFNDAIILEDYLVELIKKYHLNKDDVIFTYDSHQDNYLDTQEGKNLPVTHCIENSEGWQLYGKIDNLAKNDKKILKNTFGSLELGNYLKDKDYEEITLVGVVSNICVISNAVIVKAALPEATIIIDCKGIASNDPLLQEKAIDLMANLHMKIINNG</sequence>
<comment type="similarity">
    <text evidence="1">Belongs to the isochorismatase family.</text>
</comment>
<dbReference type="GO" id="GO:0019363">
    <property type="term" value="P:pyridine nucleotide biosynthetic process"/>
    <property type="evidence" value="ECO:0007669"/>
    <property type="project" value="UniProtKB-KW"/>
</dbReference>
<protein>
    <recommendedName>
        <fullName evidence="6">nicotinamidase</fullName>
        <ecNumber evidence="6">3.5.1.19</ecNumber>
    </recommendedName>
    <alternativeName>
        <fullName evidence="7">Nicotinamide deamidase</fullName>
    </alternativeName>
</protein>
<keyword evidence="10" id="KW-1185">Reference proteome</keyword>
<proteinExistence type="inferred from homology"/>
<dbReference type="GeneID" id="78289338"/>
<keyword evidence="3" id="KW-0479">Metal-binding</keyword>
<feature type="domain" description="Isochorismatase-like" evidence="8">
    <location>
        <begin position="4"/>
        <end position="168"/>
    </location>
</feature>
<evidence type="ECO:0000256" key="6">
    <source>
        <dbReference type="ARBA" id="ARBA00039017"/>
    </source>
</evidence>
<organism evidence="9 10">
    <name type="scientific">Thomasclavelia cocleata</name>
    <dbReference type="NCBI Taxonomy" id="69824"/>
    <lineage>
        <taxon>Bacteria</taxon>
        <taxon>Bacillati</taxon>
        <taxon>Bacillota</taxon>
        <taxon>Erysipelotrichia</taxon>
        <taxon>Erysipelotrichales</taxon>
        <taxon>Coprobacillaceae</taxon>
        <taxon>Thomasclavelia</taxon>
    </lineage>
</organism>
<gene>
    <name evidence="9" type="ORF">SAMN04489758_14411</name>
</gene>
<evidence type="ECO:0000256" key="2">
    <source>
        <dbReference type="ARBA" id="ARBA00022642"/>
    </source>
</evidence>
<evidence type="ECO:0000256" key="4">
    <source>
        <dbReference type="ARBA" id="ARBA00022801"/>
    </source>
</evidence>
<dbReference type="Gene3D" id="3.40.50.850">
    <property type="entry name" value="Isochorismatase-like"/>
    <property type="match status" value="1"/>
</dbReference>
<dbReference type="RefSeq" id="WP_092356243.1">
    <property type="nucleotide sequence ID" value="NZ_CANSQN010000003.1"/>
</dbReference>
<dbReference type="GO" id="GO:0008936">
    <property type="term" value="F:nicotinamidase activity"/>
    <property type="evidence" value="ECO:0007669"/>
    <property type="project" value="UniProtKB-EC"/>
</dbReference>
<keyword evidence="2" id="KW-0662">Pyridine nucleotide biosynthesis</keyword>
<dbReference type="InterPro" id="IPR052347">
    <property type="entry name" value="Isochorismatase_Nicotinamidase"/>
</dbReference>
<reference evidence="10" key="1">
    <citation type="submission" date="2016-10" db="EMBL/GenBank/DDBJ databases">
        <authorList>
            <person name="Varghese N."/>
            <person name="Submissions S."/>
        </authorList>
    </citation>
    <scope>NUCLEOTIDE SEQUENCE [LARGE SCALE GENOMIC DNA]</scope>
    <source>
        <strain evidence="10">DSM 1551</strain>
    </source>
</reference>
<dbReference type="EMBL" id="FOIN01000044">
    <property type="protein sequence ID" value="SET79624.1"/>
    <property type="molecule type" value="Genomic_DNA"/>
</dbReference>
<evidence type="ECO:0000313" key="10">
    <source>
        <dbReference type="Proteomes" id="UP000198558"/>
    </source>
</evidence>
<dbReference type="Pfam" id="PF00857">
    <property type="entry name" value="Isochorismatase"/>
    <property type="match status" value="1"/>
</dbReference>
<evidence type="ECO:0000259" key="8">
    <source>
        <dbReference type="Pfam" id="PF00857"/>
    </source>
</evidence>
<accession>A0A1I0H7F0</accession>
<dbReference type="EC" id="3.5.1.19" evidence="6"/>
<dbReference type="SUPFAM" id="SSF52499">
    <property type="entry name" value="Isochorismatase-like hydrolases"/>
    <property type="match status" value="1"/>
</dbReference>
<dbReference type="Proteomes" id="UP000198558">
    <property type="component" value="Unassembled WGS sequence"/>
</dbReference>
<dbReference type="GO" id="GO:0046872">
    <property type="term" value="F:metal ion binding"/>
    <property type="evidence" value="ECO:0007669"/>
    <property type="project" value="UniProtKB-KW"/>
</dbReference>
<dbReference type="AlphaFoldDB" id="A0A1I0H7F0"/>
<comment type="pathway">
    <text evidence="5">Cofactor biosynthesis; nicotinate biosynthesis; nicotinate from nicotinamide: step 1/1.</text>
</comment>
<name>A0A1I0H7F0_9FIRM</name>
<evidence type="ECO:0000256" key="3">
    <source>
        <dbReference type="ARBA" id="ARBA00022723"/>
    </source>
</evidence>
<dbReference type="InterPro" id="IPR000868">
    <property type="entry name" value="Isochorismatase-like_dom"/>
</dbReference>
<dbReference type="PANTHER" id="PTHR11080:SF2">
    <property type="entry name" value="LD05707P"/>
    <property type="match status" value="1"/>
</dbReference>
<dbReference type="CDD" id="cd00431">
    <property type="entry name" value="cysteine_hydrolases"/>
    <property type="match status" value="1"/>
</dbReference>